<dbReference type="Pfam" id="PF21948">
    <property type="entry name" value="LplA-B_cat"/>
    <property type="match status" value="2"/>
</dbReference>
<evidence type="ECO:0000259" key="10">
    <source>
        <dbReference type="PROSITE" id="PS51733"/>
    </source>
</evidence>
<dbReference type="Gene3D" id="3.30.930.10">
    <property type="entry name" value="Bira Bifunctional Protein, Domain 2"/>
    <property type="match status" value="1"/>
</dbReference>
<dbReference type="EC" id="2.3.1.181" evidence="5 6"/>
<dbReference type="UniPathway" id="UPA00538">
    <property type="reaction ID" value="UER00592"/>
</dbReference>
<proteinExistence type="inferred from homology"/>
<feature type="site" description="Lowers pKa of active site Cys" evidence="5 9">
    <location>
        <position position="204"/>
    </location>
</feature>
<evidence type="ECO:0000256" key="2">
    <source>
        <dbReference type="ARBA" id="ARBA00022679"/>
    </source>
</evidence>
<dbReference type="InterPro" id="IPR020605">
    <property type="entry name" value="Octanoyltransferase_CS"/>
</dbReference>
<evidence type="ECO:0000256" key="3">
    <source>
        <dbReference type="ARBA" id="ARBA00023315"/>
    </source>
</evidence>
<feature type="binding site" evidence="5 8">
    <location>
        <begin position="74"/>
        <end position="81"/>
    </location>
    <ligand>
        <name>substrate</name>
    </ligand>
</feature>
<dbReference type="AlphaFoldDB" id="A0A2U3L1B8"/>
<dbReference type="PROSITE" id="PS51733">
    <property type="entry name" value="BPL_LPL_CATALYTIC"/>
    <property type="match status" value="1"/>
</dbReference>
<dbReference type="InterPro" id="IPR000544">
    <property type="entry name" value="Octanoyltransferase"/>
</dbReference>
<keyword evidence="5" id="KW-0963">Cytoplasm</keyword>
<dbReference type="PANTHER" id="PTHR10993">
    <property type="entry name" value="OCTANOYLTRANSFERASE"/>
    <property type="match status" value="1"/>
</dbReference>
<evidence type="ECO:0000313" key="12">
    <source>
        <dbReference type="Proteomes" id="UP000238701"/>
    </source>
</evidence>
<dbReference type="GO" id="GO:0033819">
    <property type="term" value="F:lipoyl(octanoyl) transferase activity"/>
    <property type="evidence" value="ECO:0007669"/>
    <property type="project" value="UniProtKB-EC"/>
</dbReference>
<dbReference type="InterPro" id="IPR045864">
    <property type="entry name" value="aa-tRNA-synth_II/BPL/LPL"/>
</dbReference>
<feature type="domain" description="BPL/LPL catalytic" evidence="10">
    <location>
        <begin position="29"/>
        <end position="277"/>
    </location>
</feature>
<comment type="subcellular location">
    <subcellularLocation>
        <location evidence="5">Cytoplasm</location>
    </subcellularLocation>
</comment>
<comment type="function">
    <text evidence="4 5 6">Catalyzes the transfer of endogenously produced octanoic acid from octanoyl-acyl-carrier-protein onto the lipoyl domains of lipoate-dependent enzymes. Lipoyl-ACP can also act as a substrate although octanoyl-ACP is likely to be the physiological substrate.</text>
</comment>
<dbReference type="GO" id="GO:0005737">
    <property type="term" value="C:cytoplasm"/>
    <property type="evidence" value="ECO:0007669"/>
    <property type="project" value="UniProtKB-SubCell"/>
</dbReference>
<evidence type="ECO:0000256" key="7">
    <source>
        <dbReference type="PIRSR" id="PIRSR016262-1"/>
    </source>
</evidence>
<feature type="binding site" evidence="5 8">
    <location>
        <begin position="207"/>
        <end position="209"/>
    </location>
    <ligand>
        <name>substrate</name>
    </ligand>
</feature>
<dbReference type="OrthoDB" id="9787061at2"/>
<evidence type="ECO:0000256" key="6">
    <source>
        <dbReference type="PIRNR" id="PIRNR016262"/>
    </source>
</evidence>
<dbReference type="PANTHER" id="PTHR10993:SF7">
    <property type="entry name" value="LIPOYLTRANSFERASE 2, MITOCHONDRIAL-RELATED"/>
    <property type="match status" value="1"/>
</dbReference>
<organism evidence="11 12">
    <name type="scientific">Candidatus Sulfotelmatobacter kueseliae</name>
    <dbReference type="NCBI Taxonomy" id="2042962"/>
    <lineage>
        <taxon>Bacteria</taxon>
        <taxon>Pseudomonadati</taxon>
        <taxon>Acidobacteriota</taxon>
        <taxon>Terriglobia</taxon>
        <taxon>Terriglobales</taxon>
        <taxon>Candidatus Korobacteraceae</taxon>
        <taxon>Candidatus Sulfotelmatobacter</taxon>
    </lineage>
</organism>
<gene>
    <name evidence="5 11" type="primary">lipB</name>
    <name evidence="11" type="ORF">SBA1_600029</name>
</gene>
<feature type="binding site" evidence="5 8">
    <location>
        <begin position="220"/>
        <end position="222"/>
    </location>
    <ligand>
        <name>substrate</name>
    </ligand>
</feature>
<name>A0A2U3L1B8_9BACT</name>
<dbReference type="SUPFAM" id="SSF55681">
    <property type="entry name" value="Class II aaRS and biotin synthetases"/>
    <property type="match status" value="1"/>
</dbReference>
<dbReference type="PIRSF" id="PIRSF016262">
    <property type="entry name" value="LPLase"/>
    <property type="match status" value="1"/>
</dbReference>
<evidence type="ECO:0000256" key="8">
    <source>
        <dbReference type="PIRSR" id="PIRSR016262-2"/>
    </source>
</evidence>
<dbReference type="CDD" id="cd16444">
    <property type="entry name" value="LipB"/>
    <property type="match status" value="1"/>
</dbReference>
<keyword evidence="2 5" id="KW-0808">Transferase</keyword>
<accession>A0A2U3L1B8</accession>
<comment type="pathway">
    <text evidence="1 5 6">Protein modification; protein lipoylation via endogenous pathway; protein N(6)-(lipoyl)lysine from octanoyl-[acyl-carrier-protein]: step 1/2.</text>
</comment>
<evidence type="ECO:0000313" key="11">
    <source>
        <dbReference type="EMBL" id="SPF45726.1"/>
    </source>
</evidence>
<protein>
    <recommendedName>
        <fullName evidence="5 6">Octanoyltransferase</fullName>
        <ecNumber evidence="5 6">2.3.1.181</ecNumber>
    </recommendedName>
    <alternativeName>
        <fullName evidence="5">Lipoate-protein ligase B</fullName>
    </alternativeName>
    <alternativeName>
        <fullName evidence="5">Lipoyl/octanoyl transferase</fullName>
    </alternativeName>
    <alternativeName>
        <fullName evidence="5">Octanoyl-[acyl-carrier-protein]-protein N-octanoyltransferase</fullName>
    </alternativeName>
</protein>
<feature type="active site" description="Acyl-thioester intermediate" evidence="5 7">
    <location>
        <position position="238"/>
    </location>
</feature>
<dbReference type="Proteomes" id="UP000238701">
    <property type="component" value="Unassembled WGS sequence"/>
</dbReference>
<dbReference type="GO" id="GO:0009249">
    <property type="term" value="P:protein lipoylation"/>
    <property type="evidence" value="ECO:0007669"/>
    <property type="project" value="InterPro"/>
</dbReference>
<dbReference type="InterPro" id="IPR004143">
    <property type="entry name" value="BPL_LPL_catalytic"/>
</dbReference>
<comment type="catalytic activity">
    <reaction evidence="5 6">
        <text>octanoyl-[ACP] + L-lysyl-[protein] = N(6)-octanoyl-L-lysyl-[protein] + holo-[ACP] + H(+)</text>
        <dbReference type="Rhea" id="RHEA:17665"/>
        <dbReference type="Rhea" id="RHEA-COMP:9636"/>
        <dbReference type="Rhea" id="RHEA-COMP:9685"/>
        <dbReference type="Rhea" id="RHEA-COMP:9752"/>
        <dbReference type="Rhea" id="RHEA-COMP:9928"/>
        <dbReference type="ChEBI" id="CHEBI:15378"/>
        <dbReference type="ChEBI" id="CHEBI:29969"/>
        <dbReference type="ChEBI" id="CHEBI:64479"/>
        <dbReference type="ChEBI" id="CHEBI:78463"/>
        <dbReference type="ChEBI" id="CHEBI:78809"/>
        <dbReference type="EC" id="2.3.1.181"/>
    </reaction>
</comment>
<keyword evidence="3 5" id="KW-0012">Acyltransferase</keyword>
<dbReference type="HAMAP" id="MF_00013">
    <property type="entry name" value="LipB"/>
    <property type="match status" value="1"/>
</dbReference>
<evidence type="ECO:0000256" key="1">
    <source>
        <dbReference type="ARBA" id="ARBA00004821"/>
    </source>
</evidence>
<comment type="miscellaneous">
    <text evidence="5">In the reaction, the free carboxyl group of octanoic acid is attached via an amide linkage to the epsilon-amino group of a specific lysine residue of lipoyl domains of lipoate-dependent enzymes.</text>
</comment>
<evidence type="ECO:0000256" key="5">
    <source>
        <dbReference type="HAMAP-Rule" id="MF_00013"/>
    </source>
</evidence>
<reference evidence="12" key="1">
    <citation type="submission" date="2018-02" db="EMBL/GenBank/DDBJ databases">
        <authorList>
            <person name="Hausmann B."/>
        </authorList>
    </citation>
    <scope>NUCLEOTIDE SEQUENCE [LARGE SCALE GENOMIC DNA]</scope>
    <source>
        <strain evidence="12">Peat soil MAG SbA1</strain>
    </source>
</reference>
<dbReference type="PROSITE" id="PS01313">
    <property type="entry name" value="LIPB"/>
    <property type="match status" value="1"/>
</dbReference>
<comment type="similarity">
    <text evidence="5 6">Belongs to the LipB family.</text>
</comment>
<sequence length="313" mass="34014">MVSVVQLGTIDYATGLRLQQQLVALRKEEKIGDALLLLEHKPVITLGRNAKAANVVASAELLKKRGVELFECDRGGDVTFHGPGQIVGYPIFDLRGFARVGADALVRPGESRPSLRKTLGVIEFVRRLEEVLMRTCADFAVPTRRVAGLTGVWTDPESTLSRGGADATVRLGESKIRPDHPNPTVGLRPAGTDECVRPYPIEAKLAAIGVHVSRFVTSHGFALNVNTDLSYFNLIVPCGIPSKPVTSMRQELGRALDLNAVAESISRNFGVVFQTQIVWVDTLDALLGRAVGVPVKPPTDLRQLHKEDDTTWA</sequence>
<dbReference type="EMBL" id="OMOD01000156">
    <property type="protein sequence ID" value="SPF45726.1"/>
    <property type="molecule type" value="Genomic_DNA"/>
</dbReference>
<evidence type="ECO:0000256" key="4">
    <source>
        <dbReference type="ARBA" id="ARBA00024732"/>
    </source>
</evidence>
<evidence type="ECO:0000256" key="9">
    <source>
        <dbReference type="PIRSR" id="PIRSR016262-3"/>
    </source>
</evidence>